<sequence length="209" mass="24711">MIEISLNITYSFTSSVIQDEIDTTSYFQNYIAKVYTENKDGHDIYVGKISFRLLDLAKVDEVGDDLHDVFDTYDTTFRWGQEFYDIIEGGFHHCLISKYPDLAYEIGKICFIEEIVLLKAFRGKGIGTRILEDIRWNFSNQCILFVLKAYPLQFDISKKNTNDEKEFDLKELEKDQEKAVYKLKTFYTRSGFTEFKEIEDMFFYCSIYQ</sequence>
<evidence type="ECO:0000313" key="3">
    <source>
        <dbReference type="Proteomes" id="UP000488936"/>
    </source>
</evidence>
<dbReference type="SUPFAM" id="SSF55729">
    <property type="entry name" value="Acyl-CoA N-acyltransferases (Nat)"/>
    <property type="match status" value="1"/>
</dbReference>
<evidence type="ECO:0000313" key="2">
    <source>
        <dbReference type="EMBL" id="MTH29717.1"/>
    </source>
</evidence>
<gene>
    <name evidence="2" type="ORF">GJV77_07275</name>
</gene>
<dbReference type="InterPro" id="IPR000182">
    <property type="entry name" value="GNAT_dom"/>
</dbReference>
<dbReference type="CDD" id="cd04301">
    <property type="entry name" value="NAT_SF"/>
    <property type="match status" value="1"/>
</dbReference>
<comment type="caution">
    <text evidence="2">The sequence shown here is derived from an EMBL/GenBank/DDBJ whole genome shotgun (WGS) entry which is preliminary data.</text>
</comment>
<feature type="domain" description="N-acetyltransferase" evidence="1">
    <location>
        <begin position="54"/>
        <end position="206"/>
    </location>
</feature>
<dbReference type="Proteomes" id="UP000488936">
    <property type="component" value="Unassembled WGS sequence"/>
</dbReference>
<organism evidence="2 3">
    <name type="scientific">Myroides pelagicus</name>
    <dbReference type="NCBI Taxonomy" id="270914"/>
    <lineage>
        <taxon>Bacteria</taxon>
        <taxon>Pseudomonadati</taxon>
        <taxon>Bacteroidota</taxon>
        <taxon>Flavobacteriia</taxon>
        <taxon>Flavobacteriales</taxon>
        <taxon>Flavobacteriaceae</taxon>
        <taxon>Myroides</taxon>
    </lineage>
</organism>
<dbReference type="OrthoDB" id="1449430at2"/>
<dbReference type="Gene3D" id="3.40.630.30">
    <property type="match status" value="1"/>
</dbReference>
<dbReference type="GO" id="GO:0016747">
    <property type="term" value="F:acyltransferase activity, transferring groups other than amino-acyl groups"/>
    <property type="evidence" value="ECO:0007669"/>
    <property type="project" value="InterPro"/>
</dbReference>
<protein>
    <recommendedName>
        <fullName evidence="1">N-acetyltransferase domain-containing protein</fullName>
    </recommendedName>
</protein>
<name>A0A7K1GLI3_9FLAO</name>
<evidence type="ECO:0000259" key="1">
    <source>
        <dbReference type="PROSITE" id="PS51186"/>
    </source>
</evidence>
<reference evidence="2 3" key="1">
    <citation type="journal article" date="2006" name="Int. J. Syst. Evol. Microbiol.">
        <title>Myroides pelagicus sp. nov., isolated from seawater in Thailand.</title>
        <authorList>
            <person name="Yoon J."/>
            <person name="Maneerat S."/>
            <person name="Kawai F."/>
            <person name="Yokota A."/>
        </authorList>
    </citation>
    <scope>NUCLEOTIDE SEQUENCE [LARGE SCALE GENOMIC DNA]</scope>
    <source>
        <strain evidence="2 3">SM1T</strain>
    </source>
</reference>
<accession>A0A7K1GLI3</accession>
<dbReference type="PROSITE" id="PS51186">
    <property type="entry name" value="GNAT"/>
    <property type="match status" value="1"/>
</dbReference>
<dbReference type="AlphaFoldDB" id="A0A7K1GLI3"/>
<keyword evidence="3" id="KW-1185">Reference proteome</keyword>
<dbReference type="InterPro" id="IPR016181">
    <property type="entry name" value="Acyl_CoA_acyltransferase"/>
</dbReference>
<proteinExistence type="predicted"/>
<dbReference type="RefSeq" id="WP_155035713.1">
    <property type="nucleotide sequence ID" value="NZ_JBHTIG010000014.1"/>
</dbReference>
<dbReference type="EMBL" id="WMJY01000013">
    <property type="protein sequence ID" value="MTH29717.1"/>
    <property type="molecule type" value="Genomic_DNA"/>
</dbReference>